<proteinExistence type="predicted"/>
<protein>
    <submittedName>
        <fullName evidence="1">Uncharacterized protein</fullName>
    </submittedName>
</protein>
<dbReference type="AlphaFoldDB" id="A0AAV7SPE4"/>
<keyword evidence="2" id="KW-1185">Reference proteome</keyword>
<organism evidence="1 2">
    <name type="scientific">Pleurodeles waltl</name>
    <name type="common">Iberian ribbed newt</name>
    <dbReference type="NCBI Taxonomy" id="8319"/>
    <lineage>
        <taxon>Eukaryota</taxon>
        <taxon>Metazoa</taxon>
        <taxon>Chordata</taxon>
        <taxon>Craniata</taxon>
        <taxon>Vertebrata</taxon>
        <taxon>Euteleostomi</taxon>
        <taxon>Amphibia</taxon>
        <taxon>Batrachia</taxon>
        <taxon>Caudata</taxon>
        <taxon>Salamandroidea</taxon>
        <taxon>Salamandridae</taxon>
        <taxon>Pleurodelinae</taxon>
        <taxon>Pleurodeles</taxon>
    </lineage>
</organism>
<sequence length="71" mass="7855">MRSPPEHLKRTAGDRKGIAGSDLGVRRKAFPLEESTFGAVGFWFRSSLRGRVAVQESCPPQAEDVQRRTLG</sequence>
<gene>
    <name evidence="1" type="ORF">NDU88_006350</name>
</gene>
<evidence type="ECO:0000313" key="2">
    <source>
        <dbReference type="Proteomes" id="UP001066276"/>
    </source>
</evidence>
<comment type="caution">
    <text evidence="1">The sequence shown here is derived from an EMBL/GenBank/DDBJ whole genome shotgun (WGS) entry which is preliminary data.</text>
</comment>
<accession>A0AAV7SPE4</accession>
<evidence type="ECO:0000313" key="1">
    <source>
        <dbReference type="EMBL" id="KAJ1165933.1"/>
    </source>
</evidence>
<dbReference type="Proteomes" id="UP001066276">
    <property type="component" value="Chromosome 4_2"/>
</dbReference>
<reference evidence="1" key="1">
    <citation type="journal article" date="2022" name="bioRxiv">
        <title>Sequencing and chromosome-scale assembly of the giantPleurodeles waltlgenome.</title>
        <authorList>
            <person name="Brown T."/>
            <person name="Elewa A."/>
            <person name="Iarovenko S."/>
            <person name="Subramanian E."/>
            <person name="Araus A.J."/>
            <person name="Petzold A."/>
            <person name="Susuki M."/>
            <person name="Suzuki K.-i.T."/>
            <person name="Hayashi T."/>
            <person name="Toyoda A."/>
            <person name="Oliveira C."/>
            <person name="Osipova E."/>
            <person name="Leigh N.D."/>
            <person name="Simon A."/>
            <person name="Yun M.H."/>
        </authorList>
    </citation>
    <scope>NUCLEOTIDE SEQUENCE</scope>
    <source>
        <strain evidence="1">20211129_DDA</strain>
        <tissue evidence="1">Liver</tissue>
    </source>
</reference>
<name>A0AAV7SPE4_PLEWA</name>
<dbReference type="EMBL" id="JANPWB010000008">
    <property type="protein sequence ID" value="KAJ1165933.1"/>
    <property type="molecule type" value="Genomic_DNA"/>
</dbReference>